<gene>
    <name evidence="4" type="ORF">KIPB_011288</name>
</gene>
<dbReference type="InterPro" id="IPR036427">
    <property type="entry name" value="Bromodomain-like_sf"/>
</dbReference>
<evidence type="ECO:0000256" key="1">
    <source>
        <dbReference type="ARBA" id="ARBA00023117"/>
    </source>
</evidence>
<name>A0A9K3GN07_9EUKA</name>
<evidence type="ECO:0000259" key="3">
    <source>
        <dbReference type="PROSITE" id="PS50014"/>
    </source>
</evidence>
<feature type="domain" description="Bromo" evidence="3">
    <location>
        <begin position="1"/>
        <end position="50"/>
    </location>
</feature>
<dbReference type="Proteomes" id="UP000265618">
    <property type="component" value="Unassembled WGS sequence"/>
</dbReference>
<evidence type="ECO:0000313" key="5">
    <source>
        <dbReference type="Proteomes" id="UP000265618"/>
    </source>
</evidence>
<dbReference type="EMBL" id="BDIP01004530">
    <property type="protein sequence ID" value="GIQ88932.1"/>
    <property type="molecule type" value="Genomic_DNA"/>
</dbReference>
<organism evidence="4 5">
    <name type="scientific">Kipferlia bialata</name>
    <dbReference type="NCBI Taxonomy" id="797122"/>
    <lineage>
        <taxon>Eukaryota</taxon>
        <taxon>Metamonada</taxon>
        <taxon>Carpediemonas-like organisms</taxon>
        <taxon>Kipferlia</taxon>
    </lineage>
</organism>
<dbReference type="PROSITE" id="PS50014">
    <property type="entry name" value="BROMODOMAIN_2"/>
    <property type="match status" value="1"/>
</dbReference>
<accession>A0A9K3GN07</accession>
<dbReference type="SUPFAM" id="SSF47370">
    <property type="entry name" value="Bromodomain"/>
    <property type="match status" value="1"/>
</dbReference>
<dbReference type="InterPro" id="IPR001487">
    <property type="entry name" value="Bromodomain"/>
</dbReference>
<evidence type="ECO:0000313" key="4">
    <source>
        <dbReference type="EMBL" id="GIQ88932.1"/>
    </source>
</evidence>
<feature type="non-terminal residue" evidence="4">
    <location>
        <position position="1"/>
    </location>
</feature>
<dbReference type="Gene3D" id="1.20.920.10">
    <property type="entry name" value="Bromodomain-like"/>
    <property type="match status" value="1"/>
</dbReference>
<protein>
    <recommendedName>
        <fullName evidence="3">Bromo domain-containing protein</fullName>
    </recommendedName>
</protein>
<comment type="caution">
    <text evidence="4">The sequence shown here is derived from an EMBL/GenBank/DDBJ whole genome shotgun (WGS) entry which is preliminary data.</text>
</comment>
<evidence type="ECO:0000256" key="2">
    <source>
        <dbReference type="PROSITE-ProRule" id="PRU00035"/>
    </source>
</evidence>
<proteinExistence type="predicted"/>
<reference evidence="4 5" key="1">
    <citation type="journal article" date="2018" name="PLoS ONE">
        <title>The draft genome of Kipferlia bialata reveals reductive genome evolution in fornicate parasites.</title>
        <authorList>
            <person name="Tanifuji G."/>
            <person name="Takabayashi S."/>
            <person name="Kume K."/>
            <person name="Takagi M."/>
            <person name="Nakayama T."/>
            <person name="Kamikawa R."/>
            <person name="Inagaki Y."/>
            <person name="Hashimoto T."/>
        </authorList>
    </citation>
    <scope>NUCLEOTIDE SEQUENCE [LARGE SCALE GENOMIC DNA]</scope>
    <source>
        <strain evidence="4">NY0173</strain>
    </source>
</reference>
<keyword evidence="5" id="KW-1185">Reference proteome</keyword>
<dbReference type="AlphaFoldDB" id="A0A9K3GN07"/>
<dbReference type="Pfam" id="PF00439">
    <property type="entry name" value="Bromodomain"/>
    <property type="match status" value="1"/>
</dbReference>
<sequence length="188" mass="21499">FPTCISDIKRKLDKRNKSGEVYQYVGEIIRDVFLIADNASSYNTRNPAILAYCTPFAETWYRAFLAAAQSKSFDLGKVTWEEMAAMAVEHFPPGQKTRMPLPGEDEMESLKRQLIEMDDKQKLRVVAYLLVMTKTDLEEVDREIVIDFNTLSPNVFHDTVAIVHKIMSGKRKSEAQLVGQQAKREPTH</sequence>
<keyword evidence="1 2" id="KW-0103">Bromodomain</keyword>